<feature type="binding site" evidence="11">
    <location>
        <position position="33"/>
    </location>
    <ligand>
        <name>substrate</name>
    </ligand>
</feature>
<dbReference type="EMBL" id="JAARYD010000005">
    <property type="protein sequence ID" value="MBC2177134.1"/>
    <property type="molecule type" value="Genomic_DNA"/>
</dbReference>
<keyword evidence="6 11" id="KW-0547">Nucleotide-binding</keyword>
<comment type="subcellular location">
    <subcellularLocation>
        <location evidence="11">Cytoplasm</location>
    </subcellularLocation>
</comment>
<evidence type="ECO:0000256" key="3">
    <source>
        <dbReference type="ARBA" id="ARBA00012154"/>
    </source>
</evidence>
<comment type="similarity">
    <text evidence="2 11">Belongs to the shikimate kinase family.</text>
</comment>
<dbReference type="HAMAP" id="MF_00109">
    <property type="entry name" value="Shikimate_kinase"/>
    <property type="match status" value="1"/>
</dbReference>
<evidence type="ECO:0000256" key="2">
    <source>
        <dbReference type="ARBA" id="ARBA00006997"/>
    </source>
</evidence>
<keyword evidence="11" id="KW-0479">Metal-binding</keyword>
<evidence type="ECO:0000313" key="12">
    <source>
        <dbReference type="EMBL" id="MBC1315999.1"/>
    </source>
</evidence>
<feature type="binding site" evidence="11">
    <location>
        <position position="134"/>
    </location>
    <ligand>
        <name>substrate</name>
    </ligand>
</feature>
<dbReference type="RefSeq" id="WP_077916808.1">
    <property type="nucleotide sequence ID" value="NZ_CBCSHQ010000005.1"/>
</dbReference>
<evidence type="ECO:0000313" key="15">
    <source>
        <dbReference type="EMBL" id="MBC2177134.1"/>
    </source>
</evidence>
<reference evidence="18 19" key="1">
    <citation type="submission" date="2020-03" db="EMBL/GenBank/DDBJ databases">
        <title>Soil Listeria distribution.</title>
        <authorList>
            <person name="Liao J."/>
            <person name="Wiedmann M."/>
        </authorList>
    </citation>
    <scope>NUCLEOTIDE SEQUENCE [LARGE SCALE GENOMIC DNA]</scope>
    <source>
        <strain evidence="16 23">FSL L7-0149</strain>
        <strain evidence="17 22">FSL L7-0153</strain>
        <strain evidence="15 19">FSL L7-0259</strain>
        <strain evidence="14 21">FSL L7-1017</strain>
        <strain evidence="12 20">FSL L7-1816</strain>
        <strain evidence="13 18">FSL L7-1833</strain>
    </source>
</reference>
<dbReference type="InterPro" id="IPR023000">
    <property type="entry name" value="Shikimate_kinase_CS"/>
</dbReference>
<dbReference type="EC" id="2.7.1.71" evidence="3 11"/>
<dbReference type="PRINTS" id="PR01100">
    <property type="entry name" value="SHIKIMTKNASE"/>
</dbReference>
<evidence type="ECO:0000256" key="5">
    <source>
        <dbReference type="ARBA" id="ARBA00022679"/>
    </source>
</evidence>
<dbReference type="GO" id="GO:0009073">
    <property type="term" value="P:aromatic amino acid family biosynthetic process"/>
    <property type="evidence" value="ECO:0007669"/>
    <property type="project" value="UniProtKB-KW"/>
</dbReference>
<dbReference type="GO" id="GO:0008652">
    <property type="term" value="P:amino acid biosynthetic process"/>
    <property type="evidence" value="ECO:0007669"/>
    <property type="project" value="UniProtKB-KW"/>
</dbReference>
<dbReference type="GO" id="GO:0005524">
    <property type="term" value="F:ATP binding"/>
    <property type="evidence" value="ECO:0007669"/>
    <property type="project" value="UniProtKB-UniRule"/>
</dbReference>
<feature type="binding site" evidence="11">
    <location>
        <position position="78"/>
    </location>
    <ligand>
        <name>substrate</name>
    </ligand>
</feature>
<dbReference type="InterPro" id="IPR000623">
    <property type="entry name" value="Shikimate_kinase/TSH1"/>
</dbReference>
<feature type="binding site" evidence="11">
    <location>
        <begin position="11"/>
        <end position="16"/>
    </location>
    <ligand>
        <name>ATP</name>
        <dbReference type="ChEBI" id="CHEBI:30616"/>
    </ligand>
</feature>
<accession>A0A7X0TL73</accession>
<proteinExistence type="inferred from homology"/>
<dbReference type="Proteomes" id="UP000532866">
    <property type="component" value="Unassembled WGS sequence"/>
</dbReference>
<evidence type="ECO:0000313" key="18">
    <source>
        <dbReference type="Proteomes" id="UP000532866"/>
    </source>
</evidence>
<dbReference type="SUPFAM" id="SSF52540">
    <property type="entry name" value="P-loop containing nucleoside triphosphate hydrolases"/>
    <property type="match status" value="1"/>
</dbReference>
<dbReference type="EMBL" id="JAAROL010000001">
    <property type="protein sequence ID" value="MBC1331233.1"/>
    <property type="molecule type" value="Genomic_DNA"/>
</dbReference>
<dbReference type="InterPro" id="IPR027417">
    <property type="entry name" value="P-loop_NTPase"/>
</dbReference>
<feature type="binding site" evidence="11">
    <location>
        <position position="15"/>
    </location>
    <ligand>
        <name>Mg(2+)</name>
        <dbReference type="ChEBI" id="CHEBI:18420"/>
    </ligand>
</feature>
<dbReference type="PANTHER" id="PTHR21087:SF16">
    <property type="entry name" value="SHIKIMATE KINASE 1, CHLOROPLASTIC"/>
    <property type="match status" value="1"/>
</dbReference>
<evidence type="ECO:0000256" key="9">
    <source>
        <dbReference type="ARBA" id="ARBA00023141"/>
    </source>
</evidence>
<evidence type="ECO:0000313" key="21">
    <source>
        <dbReference type="Proteomes" id="UP000547643"/>
    </source>
</evidence>
<dbReference type="UniPathway" id="UPA00053">
    <property type="reaction ID" value="UER00088"/>
</dbReference>
<comment type="caution">
    <text evidence="13">The sequence shown here is derived from an EMBL/GenBank/DDBJ whole genome shotgun (WGS) entry which is preliminary data.</text>
</comment>
<evidence type="ECO:0000313" key="19">
    <source>
        <dbReference type="Proteomes" id="UP000541735"/>
    </source>
</evidence>
<dbReference type="EMBL" id="JAARUV010000001">
    <property type="protein sequence ID" value="MBC1777504.1"/>
    <property type="molecule type" value="Genomic_DNA"/>
</dbReference>
<protein>
    <recommendedName>
        <fullName evidence="3 11">Shikimate kinase</fullName>
        <shortName evidence="11">SK</shortName>
        <ecNumber evidence="3 11">2.7.1.71</ecNumber>
    </recommendedName>
</protein>
<dbReference type="EMBL" id="JAAROV010000001">
    <property type="protein sequence ID" value="MBC1315999.1"/>
    <property type="molecule type" value="Genomic_DNA"/>
</dbReference>
<keyword evidence="9 11" id="KW-0057">Aromatic amino acid biosynthesis</keyword>
<dbReference type="Proteomes" id="UP000553016">
    <property type="component" value="Unassembled WGS sequence"/>
</dbReference>
<dbReference type="GO" id="GO:0005829">
    <property type="term" value="C:cytosol"/>
    <property type="evidence" value="ECO:0007669"/>
    <property type="project" value="TreeGrafter"/>
</dbReference>
<dbReference type="OrthoDB" id="9800332at2"/>
<sequence length="171" mass="18973">MDQIVLTGFMGAGKSTVGKILADSLALPFIDIDSEIQREQGMLITDIFAQLGESKFRELEHQTLLQALQKNAVIATGGGIILSETNQSALKNANHVIYLKTNPQTFLTRLSGDTSRPLIQEKSPQEIQAIFDSRTHLYENTAHLIVETDNLTPDQIVDKIKNHFQLGKEQS</sequence>
<evidence type="ECO:0000256" key="4">
    <source>
        <dbReference type="ARBA" id="ARBA00022605"/>
    </source>
</evidence>
<gene>
    <name evidence="11" type="primary">aroK</name>
    <name evidence="13" type="ORF">HB759_04645</name>
    <name evidence="12" type="ORF">HB811_04365</name>
    <name evidence="14" type="ORF">HCA46_01535</name>
    <name evidence="17" type="ORF">HCB25_06700</name>
    <name evidence="15" type="ORF">HCB27_10930</name>
    <name evidence="16" type="ORF">HCB35_11830</name>
</gene>
<keyword evidence="8 11" id="KW-0067">ATP-binding</keyword>
<evidence type="ECO:0000256" key="11">
    <source>
        <dbReference type="HAMAP-Rule" id="MF_00109"/>
    </source>
</evidence>
<evidence type="ECO:0000256" key="8">
    <source>
        <dbReference type="ARBA" id="ARBA00022840"/>
    </source>
</evidence>
<dbReference type="Proteomes" id="UP000541735">
    <property type="component" value="Unassembled WGS sequence"/>
</dbReference>
<comment type="pathway">
    <text evidence="1 11">Metabolic intermediate biosynthesis; chorismate biosynthesis; chorismate from D-erythrose 4-phosphate and phosphoenolpyruvate: step 5/7.</text>
</comment>
<evidence type="ECO:0000313" key="23">
    <source>
        <dbReference type="Proteomes" id="UP000553016"/>
    </source>
</evidence>
<evidence type="ECO:0000256" key="6">
    <source>
        <dbReference type="ARBA" id="ARBA00022741"/>
    </source>
</evidence>
<dbReference type="AlphaFoldDB" id="A0A7X0TL73"/>
<dbReference type="Proteomes" id="UP000547643">
    <property type="component" value="Unassembled WGS sequence"/>
</dbReference>
<dbReference type="PANTHER" id="PTHR21087">
    <property type="entry name" value="SHIKIMATE KINASE"/>
    <property type="match status" value="1"/>
</dbReference>
<feature type="binding site" evidence="11">
    <location>
        <position position="116"/>
    </location>
    <ligand>
        <name>ATP</name>
        <dbReference type="ChEBI" id="CHEBI:30616"/>
    </ligand>
</feature>
<dbReference type="Pfam" id="PF01202">
    <property type="entry name" value="SKI"/>
    <property type="match status" value="1"/>
</dbReference>
<keyword evidence="11" id="KW-0460">Magnesium</keyword>
<evidence type="ECO:0000256" key="10">
    <source>
        <dbReference type="ARBA" id="ARBA00048567"/>
    </source>
</evidence>
<evidence type="ECO:0000256" key="7">
    <source>
        <dbReference type="ARBA" id="ARBA00022777"/>
    </source>
</evidence>
<evidence type="ECO:0000313" key="17">
    <source>
        <dbReference type="EMBL" id="MBC2243755.1"/>
    </source>
</evidence>
<evidence type="ECO:0000313" key="16">
    <source>
        <dbReference type="EMBL" id="MBC2241156.1"/>
    </source>
</evidence>
<keyword evidence="4 11" id="KW-0028">Amino-acid biosynthesis</keyword>
<dbReference type="Gene3D" id="3.40.50.300">
    <property type="entry name" value="P-loop containing nucleotide triphosphate hydrolases"/>
    <property type="match status" value="1"/>
</dbReference>
<dbReference type="GO" id="GO:0000287">
    <property type="term" value="F:magnesium ion binding"/>
    <property type="evidence" value="ECO:0007669"/>
    <property type="project" value="UniProtKB-UniRule"/>
</dbReference>
<keyword evidence="7 11" id="KW-0418">Kinase</keyword>
<evidence type="ECO:0000313" key="20">
    <source>
        <dbReference type="Proteomes" id="UP000543379"/>
    </source>
</evidence>
<evidence type="ECO:0000256" key="1">
    <source>
        <dbReference type="ARBA" id="ARBA00004842"/>
    </source>
</evidence>
<comment type="function">
    <text evidence="11">Catalyzes the specific phosphorylation of the 3-hydroxyl group of shikimic acid using ATP as a cosubstrate.</text>
</comment>
<feature type="binding site" evidence="11">
    <location>
        <position position="57"/>
    </location>
    <ligand>
        <name>substrate</name>
    </ligand>
</feature>
<name>A0A7X0TL73_9LIST</name>
<dbReference type="GO" id="GO:0004765">
    <property type="term" value="F:shikimate kinase activity"/>
    <property type="evidence" value="ECO:0007669"/>
    <property type="project" value="UniProtKB-UniRule"/>
</dbReference>
<comment type="catalytic activity">
    <reaction evidence="10 11">
        <text>shikimate + ATP = 3-phosphoshikimate + ADP + H(+)</text>
        <dbReference type="Rhea" id="RHEA:13121"/>
        <dbReference type="ChEBI" id="CHEBI:15378"/>
        <dbReference type="ChEBI" id="CHEBI:30616"/>
        <dbReference type="ChEBI" id="CHEBI:36208"/>
        <dbReference type="ChEBI" id="CHEBI:145989"/>
        <dbReference type="ChEBI" id="CHEBI:456216"/>
        <dbReference type="EC" id="2.7.1.71"/>
    </reaction>
</comment>
<comment type="subunit">
    <text evidence="11">Monomer.</text>
</comment>
<dbReference type="EMBL" id="JAARZA010000004">
    <property type="protein sequence ID" value="MBC2241156.1"/>
    <property type="molecule type" value="Genomic_DNA"/>
</dbReference>
<dbReference type="GeneID" id="58717142"/>
<keyword evidence="5 11" id="KW-0808">Transferase</keyword>
<evidence type="ECO:0000313" key="22">
    <source>
        <dbReference type="Proteomes" id="UP000550367"/>
    </source>
</evidence>
<dbReference type="Proteomes" id="UP000543379">
    <property type="component" value="Unassembled WGS sequence"/>
</dbReference>
<dbReference type="InterPro" id="IPR031322">
    <property type="entry name" value="Shikimate/glucono_kinase"/>
</dbReference>
<evidence type="ECO:0000313" key="14">
    <source>
        <dbReference type="EMBL" id="MBC1777504.1"/>
    </source>
</evidence>
<dbReference type="EMBL" id="JAARYY010000003">
    <property type="protein sequence ID" value="MBC2243755.1"/>
    <property type="molecule type" value="Genomic_DNA"/>
</dbReference>
<keyword evidence="11" id="KW-0963">Cytoplasm</keyword>
<comment type="caution">
    <text evidence="11">Lacks conserved residue(s) required for the propagation of feature annotation.</text>
</comment>
<comment type="cofactor">
    <cofactor evidence="11">
        <name>Mg(2+)</name>
        <dbReference type="ChEBI" id="CHEBI:18420"/>
    </cofactor>
    <text evidence="11">Binds 1 Mg(2+) ion per subunit.</text>
</comment>
<dbReference type="Proteomes" id="UP000550367">
    <property type="component" value="Unassembled WGS sequence"/>
</dbReference>
<dbReference type="GO" id="GO:0009423">
    <property type="term" value="P:chorismate biosynthetic process"/>
    <property type="evidence" value="ECO:0007669"/>
    <property type="project" value="UniProtKB-UniRule"/>
</dbReference>
<dbReference type="CDD" id="cd00464">
    <property type="entry name" value="SK"/>
    <property type="match status" value="1"/>
</dbReference>
<organism evidence="13 18">
    <name type="scientific">Listeria booriae</name>
    <dbReference type="NCBI Taxonomy" id="1552123"/>
    <lineage>
        <taxon>Bacteria</taxon>
        <taxon>Bacillati</taxon>
        <taxon>Bacillota</taxon>
        <taxon>Bacilli</taxon>
        <taxon>Bacillales</taxon>
        <taxon>Listeriaceae</taxon>
        <taxon>Listeria</taxon>
    </lineage>
</organism>
<dbReference type="PROSITE" id="PS01128">
    <property type="entry name" value="SHIKIMATE_KINASE"/>
    <property type="match status" value="1"/>
</dbReference>
<evidence type="ECO:0000313" key="13">
    <source>
        <dbReference type="EMBL" id="MBC1331233.1"/>
    </source>
</evidence>